<feature type="transmembrane region" description="Helical" evidence="7">
    <location>
        <begin position="206"/>
        <end position="227"/>
    </location>
</feature>
<proteinExistence type="predicted"/>
<keyword evidence="3" id="KW-1003">Cell membrane</keyword>
<keyword evidence="10" id="KW-1185">Reference proteome</keyword>
<evidence type="ECO:0000313" key="10">
    <source>
        <dbReference type="Proteomes" id="UP001597541"/>
    </source>
</evidence>
<feature type="transmembrane region" description="Helical" evidence="7">
    <location>
        <begin position="359"/>
        <end position="377"/>
    </location>
</feature>
<keyword evidence="6 7" id="KW-0472">Membrane</keyword>
<dbReference type="Gene3D" id="1.20.1250.20">
    <property type="entry name" value="MFS general substrate transporter like domains"/>
    <property type="match status" value="1"/>
</dbReference>
<keyword evidence="4 7" id="KW-0812">Transmembrane</keyword>
<evidence type="ECO:0000256" key="3">
    <source>
        <dbReference type="ARBA" id="ARBA00022475"/>
    </source>
</evidence>
<reference evidence="10" key="1">
    <citation type="journal article" date="2019" name="Int. J. Syst. Evol. Microbiol.">
        <title>The Global Catalogue of Microorganisms (GCM) 10K type strain sequencing project: providing services to taxonomists for standard genome sequencing and annotation.</title>
        <authorList>
            <consortium name="The Broad Institute Genomics Platform"/>
            <consortium name="The Broad Institute Genome Sequencing Center for Infectious Disease"/>
            <person name="Wu L."/>
            <person name="Ma J."/>
        </authorList>
    </citation>
    <scope>NUCLEOTIDE SEQUENCE [LARGE SCALE GENOMIC DNA]</scope>
    <source>
        <strain evidence="10">KCTC 3950</strain>
    </source>
</reference>
<name>A0ABW5PJ59_9BACL</name>
<evidence type="ECO:0000256" key="7">
    <source>
        <dbReference type="SAM" id="Phobius"/>
    </source>
</evidence>
<feature type="transmembrane region" description="Helical" evidence="7">
    <location>
        <begin position="330"/>
        <end position="353"/>
    </location>
</feature>
<evidence type="ECO:0000256" key="2">
    <source>
        <dbReference type="ARBA" id="ARBA00022448"/>
    </source>
</evidence>
<gene>
    <name evidence="9" type="ORF">ACFSUF_21925</name>
</gene>
<dbReference type="CDD" id="cd17324">
    <property type="entry name" value="MFS_NepI_like"/>
    <property type="match status" value="1"/>
</dbReference>
<feature type="domain" description="Major facilitator superfamily (MFS) profile" evidence="8">
    <location>
        <begin position="9"/>
        <end position="387"/>
    </location>
</feature>
<dbReference type="PANTHER" id="PTHR43124">
    <property type="entry name" value="PURINE EFFLUX PUMP PBUE"/>
    <property type="match status" value="1"/>
</dbReference>
<evidence type="ECO:0000256" key="6">
    <source>
        <dbReference type="ARBA" id="ARBA00023136"/>
    </source>
</evidence>
<evidence type="ECO:0000256" key="4">
    <source>
        <dbReference type="ARBA" id="ARBA00022692"/>
    </source>
</evidence>
<feature type="transmembrane region" description="Helical" evidence="7">
    <location>
        <begin position="239"/>
        <end position="258"/>
    </location>
</feature>
<protein>
    <submittedName>
        <fullName evidence="9">MFS transporter</fullName>
    </submittedName>
</protein>
<evidence type="ECO:0000256" key="1">
    <source>
        <dbReference type="ARBA" id="ARBA00004651"/>
    </source>
</evidence>
<dbReference type="RefSeq" id="WP_377606606.1">
    <property type="nucleotide sequence ID" value="NZ_JBHUME010000015.1"/>
</dbReference>
<feature type="transmembrane region" description="Helical" evidence="7">
    <location>
        <begin position="108"/>
        <end position="125"/>
    </location>
</feature>
<dbReference type="Pfam" id="PF07690">
    <property type="entry name" value="MFS_1"/>
    <property type="match status" value="1"/>
</dbReference>
<evidence type="ECO:0000256" key="5">
    <source>
        <dbReference type="ARBA" id="ARBA00022989"/>
    </source>
</evidence>
<accession>A0ABW5PJ59</accession>
<feature type="transmembrane region" description="Helical" evidence="7">
    <location>
        <begin position="79"/>
        <end position="102"/>
    </location>
</feature>
<comment type="caution">
    <text evidence="9">The sequence shown here is derived from an EMBL/GenBank/DDBJ whole genome shotgun (WGS) entry which is preliminary data.</text>
</comment>
<feature type="transmembrane region" description="Helical" evidence="7">
    <location>
        <begin position="296"/>
        <end position="318"/>
    </location>
</feature>
<comment type="subcellular location">
    <subcellularLocation>
        <location evidence="1">Cell membrane</location>
        <topology evidence="1">Multi-pass membrane protein</topology>
    </subcellularLocation>
</comment>
<dbReference type="InterPro" id="IPR050189">
    <property type="entry name" value="MFS_Efflux_Transporters"/>
</dbReference>
<keyword evidence="5 7" id="KW-1133">Transmembrane helix</keyword>
<feature type="transmembrane region" description="Helical" evidence="7">
    <location>
        <begin position="270"/>
        <end position="290"/>
    </location>
</feature>
<dbReference type="PANTHER" id="PTHR43124:SF3">
    <property type="entry name" value="CHLORAMPHENICOL EFFLUX PUMP RV0191"/>
    <property type="match status" value="1"/>
</dbReference>
<dbReference type="SUPFAM" id="SSF103473">
    <property type="entry name" value="MFS general substrate transporter"/>
    <property type="match status" value="1"/>
</dbReference>
<dbReference type="PROSITE" id="PS50850">
    <property type="entry name" value="MFS"/>
    <property type="match status" value="1"/>
</dbReference>
<keyword evidence="2" id="KW-0813">Transport</keyword>
<evidence type="ECO:0000313" key="9">
    <source>
        <dbReference type="EMBL" id="MFD2615081.1"/>
    </source>
</evidence>
<feature type="transmembrane region" description="Helical" evidence="7">
    <location>
        <begin position="47"/>
        <end position="67"/>
    </location>
</feature>
<dbReference type="InterPro" id="IPR036259">
    <property type="entry name" value="MFS_trans_sf"/>
</dbReference>
<sequence>MNTRKPSWFVFIIALGLFSVINTEFGVIGTFPHITEKYNISVSQAGMLVSLFALTIAVFGPFVTLVLSKYNRKYMMSVVLGVFAAANLASAFAPTFSALLLFRIIPAFFHPVYFSLAFVSAASFYASDQAMKSAAKVFTGGTVGIVIGVPITSFLADHYSLGAAFLFSALVNIIALIGFLLWIPNMPAGQQASYGSQLKVLAKPRLWLHIATIILTLAAMFSVFSYFSEYMTAVTKMNSQWISIMLIVFGASGVIGNLQAGRLLSKNRVWTAAAFPLALAFIYLLLYVSGESVLPMVLLIVLWGVVHTGGFIISQAWLTMETTEAPEFGTSLFVSFSNLGISLGTAAGGWFITRWGTHQIAWSGILFLAASLALILLKVTLDKRQSRPAAKPSTPAA</sequence>
<dbReference type="EMBL" id="JBHUME010000015">
    <property type="protein sequence ID" value="MFD2615081.1"/>
    <property type="molecule type" value="Genomic_DNA"/>
</dbReference>
<evidence type="ECO:0000259" key="8">
    <source>
        <dbReference type="PROSITE" id="PS50850"/>
    </source>
</evidence>
<dbReference type="InterPro" id="IPR011701">
    <property type="entry name" value="MFS"/>
</dbReference>
<dbReference type="InterPro" id="IPR020846">
    <property type="entry name" value="MFS_dom"/>
</dbReference>
<organism evidence="9 10">
    <name type="scientific">Paenibacillus gansuensis</name>
    <dbReference type="NCBI Taxonomy" id="306542"/>
    <lineage>
        <taxon>Bacteria</taxon>
        <taxon>Bacillati</taxon>
        <taxon>Bacillota</taxon>
        <taxon>Bacilli</taxon>
        <taxon>Bacillales</taxon>
        <taxon>Paenibacillaceae</taxon>
        <taxon>Paenibacillus</taxon>
    </lineage>
</organism>
<feature type="transmembrane region" description="Helical" evidence="7">
    <location>
        <begin position="137"/>
        <end position="156"/>
    </location>
</feature>
<dbReference type="Proteomes" id="UP001597541">
    <property type="component" value="Unassembled WGS sequence"/>
</dbReference>
<feature type="transmembrane region" description="Helical" evidence="7">
    <location>
        <begin position="162"/>
        <end position="185"/>
    </location>
</feature>